<proteinExistence type="predicted"/>
<feature type="domain" description="Peptidase S9 prolyl oligopeptidase catalytic" evidence="3">
    <location>
        <begin position="388"/>
        <end position="591"/>
    </location>
</feature>
<dbReference type="Gene3D" id="2.120.10.30">
    <property type="entry name" value="TolB, C-terminal domain"/>
    <property type="match status" value="2"/>
</dbReference>
<dbReference type="Proteomes" id="UP000265816">
    <property type="component" value="Unassembled WGS sequence"/>
</dbReference>
<accession>A0A398BFB0</accession>
<dbReference type="PRINTS" id="PR00862">
    <property type="entry name" value="PROLIGOPTASE"/>
</dbReference>
<evidence type="ECO:0000313" key="5">
    <source>
        <dbReference type="Proteomes" id="UP000265816"/>
    </source>
</evidence>
<reference evidence="4 5" key="1">
    <citation type="submission" date="2018-08" db="EMBL/GenBank/DDBJ databases">
        <title>Bacillus jemisoniae sp. nov., Bacillus chryseoplanitiae sp. nov., Bacillus resnikiae sp. nov., and Bacillus frankliniae sp. nov., isolated from Viking spacecraft and associated surfaces.</title>
        <authorList>
            <person name="Seuylemezian A."/>
            <person name="Vaishampayan P."/>
        </authorList>
    </citation>
    <scope>NUCLEOTIDE SEQUENCE [LARGE SCALE GENOMIC DNA]</scope>
    <source>
        <strain evidence="4 5">JJ-247</strain>
    </source>
</reference>
<dbReference type="RefSeq" id="WP_119111728.1">
    <property type="nucleotide sequence ID" value="NZ_CBCSEO010000007.1"/>
</dbReference>
<dbReference type="EMBL" id="QWVT01000009">
    <property type="protein sequence ID" value="RID87468.1"/>
    <property type="molecule type" value="Genomic_DNA"/>
</dbReference>
<dbReference type="InterPro" id="IPR011659">
    <property type="entry name" value="WD40"/>
</dbReference>
<sequence>MDTEDYIFQEPAASSPVYAPDGQKLRFIADYDGLPQIWEQQGEDGQPVKVTFSKERITLFKYIANSDMAIIGMDAGGDEKQQLFLLVKDKDPIPLTNSPEHVHHYGGSSPDGRWIAWSSNRRHPAYFDIYIQRLDTQEIHPVFTGNGTYECLMWSPDGEYLVIRKTNSPQDNDIGLLHLSLRSLRWLTLHKGEAGFKNPHFSKDASRLYLLTNIGREFYGLASLSLATGEITWLSQGEWDYEGLAMDRDKNRLAFSINEGGISRGIIADLQTGSMVTWDTPMGVINDIVFSADGKKLAFSFSGPAHPQDIWKVDVATVQTERLTGFLRDLTREKELVEPSFISFRSFDSLMIPAIFYRPKQAKKRFPVVVYLHGGPESQARAAYNSFIQHLIEKGYGVCAPNFRGSTGYGKQYTHLDDRRKRMDAVKDLVSLAGWLKAEGGADSTRLSVMGGSYGGFLVLAAVTHYPKIWSAGISIVGISSIRSFLENTSLWRRRHREAEYGTIERDGAFFDAIDPLHYTDRIRCPLMLIHGANDPRVPIGESEQFAAKLKKRKHPVAYIRFEDEGHSLSKMKNKFVAYTRMAQFLDSIAGK</sequence>
<dbReference type="OrthoDB" id="108903at2"/>
<dbReference type="Pfam" id="PF07676">
    <property type="entry name" value="PD40"/>
    <property type="match status" value="1"/>
</dbReference>
<evidence type="ECO:0000256" key="2">
    <source>
        <dbReference type="ARBA" id="ARBA00022825"/>
    </source>
</evidence>
<comment type="caution">
    <text evidence="4">The sequence shown here is derived from an EMBL/GenBank/DDBJ whole genome shotgun (WGS) entry which is preliminary data.</text>
</comment>
<keyword evidence="5" id="KW-1185">Reference proteome</keyword>
<dbReference type="SUPFAM" id="SSF53474">
    <property type="entry name" value="alpha/beta-Hydrolases"/>
    <property type="match status" value="1"/>
</dbReference>
<organism evidence="4 5">
    <name type="scientific">Mesobacillus zeae</name>
    <dbReference type="NCBI Taxonomy" id="1917180"/>
    <lineage>
        <taxon>Bacteria</taxon>
        <taxon>Bacillati</taxon>
        <taxon>Bacillota</taxon>
        <taxon>Bacilli</taxon>
        <taxon>Bacillales</taxon>
        <taxon>Bacillaceae</taxon>
        <taxon>Mesobacillus</taxon>
    </lineage>
</organism>
<dbReference type="InterPro" id="IPR001375">
    <property type="entry name" value="Peptidase_S9_cat"/>
</dbReference>
<dbReference type="InterPro" id="IPR029058">
    <property type="entry name" value="AB_hydrolase_fold"/>
</dbReference>
<keyword evidence="1" id="KW-0378">Hydrolase</keyword>
<dbReference type="PANTHER" id="PTHR42776:SF27">
    <property type="entry name" value="DIPEPTIDYL PEPTIDASE FAMILY MEMBER 6"/>
    <property type="match status" value="1"/>
</dbReference>
<dbReference type="GO" id="GO:0004252">
    <property type="term" value="F:serine-type endopeptidase activity"/>
    <property type="evidence" value="ECO:0007669"/>
    <property type="project" value="InterPro"/>
</dbReference>
<protein>
    <submittedName>
        <fullName evidence="4">S9 family peptidase</fullName>
    </submittedName>
</protein>
<dbReference type="PANTHER" id="PTHR42776">
    <property type="entry name" value="SERINE PEPTIDASE S9 FAMILY MEMBER"/>
    <property type="match status" value="1"/>
</dbReference>
<gene>
    <name evidence="4" type="ORF">D1970_04645</name>
</gene>
<keyword evidence="2" id="KW-0645">Protease</keyword>
<dbReference type="InterPro" id="IPR002470">
    <property type="entry name" value="Peptidase_S9A"/>
</dbReference>
<dbReference type="InterPro" id="IPR011042">
    <property type="entry name" value="6-blade_b-propeller_TolB-like"/>
</dbReference>
<dbReference type="Pfam" id="PF00326">
    <property type="entry name" value="Peptidase_S9"/>
    <property type="match status" value="1"/>
</dbReference>
<name>A0A398BFB0_9BACI</name>
<evidence type="ECO:0000313" key="4">
    <source>
        <dbReference type="EMBL" id="RID87468.1"/>
    </source>
</evidence>
<dbReference type="Gene3D" id="3.40.50.1820">
    <property type="entry name" value="alpha/beta hydrolase"/>
    <property type="match status" value="1"/>
</dbReference>
<dbReference type="AlphaFoldDB" id="A0A398BFB0"/>
<evidence type="ECO:0000256" key="1">
    <source>
        <dbReference type="ARBA" id="ARBA00022801"/>
    </source>
</evidence>
<dbReference type="GO" id="GO:0006508">
    <property type="term" value="P:proteolysis"/>
    <property type="evidence" value="ECO:0007669"/>
    <property type="project" value="InterPro"/>
</dbReference>
<evidence type="ECO:0000259" key="3">
    <source>
        <dbReference type="Pfam" id="PF00326"/>
    </source>
</evidence>
<keyword evidence="2" id="KW-0720">Serine protease</keyword>
<dbReference type="SUPFAM" id="SSF82171">
    <property type="entry name" value="DPP6 N-terminal domain-like"/>
    <property type="match status" value="1"/>
</dbReference>